<evidence type="ECO:0000313" key="2">
    <source>
        <dbReference type="Proteomes" id="UP000887013"/>
    </source>
</evidence>
<name>A0A8X6PXL0_NEPPI</name>
<proteinExistence type="predicted"/>
<dbReference type="EMBL" id="BMAW01075134">
    <property type="protein sequence ID" value="GFT95201.1"/>
    <property type="molecule type" value="Genomic_DNA"/>
</dbReference>
<organism evidence="1 2">
    <name type="scientific">Nephila pilipes</name>
    <name type="common">Giant wood spider</name>
    <name type="synonym">Nephila maculata</name>
    <dbReference type="NCBI Taxonomy" id="299642"/>
    <lineage>
        <taxon>Eukaryota</taxon>
        <taxon>Metazoa</taxon>
        <taxon>Ecdysozoa</taxon>
        <taxon>Arthropoda</taxon>
        <taxon>Chelicerata</taxon>
        <taxon>Arachnida</taxon>
        <taxon>Araneae</taxon>
        <taxon>Araneomorphae</taxon>
        <taxon>Entelegynae</taxon>
        <taxon>Araneoidea</taxon>
        <taxon>Nephilidae</taxon>
        <taxon>Nephila</taxon>
    </lineage>
</organism>
<dbReference type="AlphaFoldDB" id="A0A8X6PXL0"/>
<evidence type="ECO:0000313" key="1">
    <source>
        <dbReference type="EMBL" id="GFT95201.1"/>
    </source>
</evidence>
<dbReference type="Proteomes" id="UP000887013">
    <property type="component" value="Unassembled WGS sequence"/>
</dbReference>
<protein>
    <submittedName>
        <fullName evidence="1">Uncharacterized protein</fullName>
    </submittedName>
</protein>
<gene>
    <name evidence="1" type="ORF">NPIL_543171</name>
</gene>
<reference evidence="1" key="1">
    <citation type="submission" date="2020-08" db="EMBL/GenBank/DDBJ databases">
        <title>Multicomponent nature underlies the extraordinary mechanical properties of spider dragline silk.</title>
        <authorList>
            <person name="Kono N."/>
            <person name="Nakamura H."/>
            <person name="Mori M."/>
            <person name="Yoshida Y."/>
            <person name="Ohtoshi R."/>
            <person name="Malay A.D."/>
            <person name="Moran D.A.P."/>
            <person name="Tomita M."/>
            <person name="Numata K."/>
            <person name="Arakawa K."/>
        </authorList>
    </citation>
    <scope>NUCLEOTIDE SEQUENCE</scope>
</reference>
<keyword evidence="2" id="KW-1185">Reference proteome</keyword>
<sequence>MNCAEGVFTYSVDMRKIEKKDARPERIEYAVTQDPKQVMLLVHRYGNRRCVLELPKTSAKGRGEKTDLTPHFTFPVRVAISGRIVAFELPLCTDT</sequence>
<accession>A0A8X6PXL0</accession>
<comment type="caution">
    <text evidence="1">The sequence shown here is derived from an EMBL/GenBank/DDBJ whole genome shotgun (WGS) entry which is preliminary data.</text>
</comment>